<feature type="transmembrane region" description="Helical" evidence="11">
    <location>
        <begin position="20"/>
        <end position="40"/>
    </location>
</feature>
<gene>
    <name evidence="13" type="primary">xpsH</name>
    <name evidence="13" type="ORF">GCM10009090_34780</name>
</gene>
<dbReference type="Proteomes" id="UP000623958">
    <property type="component" value="Unassembled WGS sequence"/>
</dbReference>
<evidence type="ECO:0000256" key="6">
    <source>
        <dbReference type="ARBA" id="ARBA00022692"/>
    </source>
</evidence>
<dbReference type="Pfam" id="PF12019">
    <property type="entry name" value="GspH"/>
    <property type="match status" value="1"/>
</dbReference>
<evidence type="ECO:0000256" key="8">
    <source>
        <dbReference type="ARBA" id="ARBA00023136"/>
    </source>
</evidence>
<dbReference type="GO" id="GO:0005886">
    <property type="term" value="C:plasma membrane"/>
    <property type="evidence" value="ECO:0007669"/>
    <property type="project" value="UniProtKB-SubCell"/>
</dbReference>
<dbReference type="RefSeq" id="WP_434029986.1">
    <property type="nucleotide sequence ID" value="NZ_BNBA01000041.1"/>
</dbReference>
<keyword evidence="14" id="KW-1185">Reference proteome</keyword>
<evidence type="ECO:0000256" key="3">
    <source>
        <dbReference type="ARBA" id="ARBA00022475"/>
    </source>
</evidence>
<dbReference type="AlphaFoldDB" id="A0A919KJX5"/>
<reference evidence="13" key="2">
    <citation type="submission" date="2020-09" db="EMBL/GenBank/DDBJ databases">
        <authorList>
            <person name="Sun Q."/>
            <person name="Ohkuma M."/>
        </authorList>
    </citation>
    <scope>NUCLEOTIDE SEQUENCE</scope>
    <source>
        <strain evidence="13">JCM 13306</strain>
    </source>
</reference>
<evidence type="ECO:0000256" key="11">
    <source>
        <dbReference type="SAM" id="Phobius"/>
    </source>
</evidence>
<name>A0A919KJX5_9XANT</name>
<evidence type="ECO:0000256" key="10">
    <source>
        <dbReference type="ARBA" id="ARBA00030775"/>
    </source>
</evidence>
<dbReference type="EMBL" id="BNBA01000041">
    <property type="protein sequence ID" value="GHH59997.1"/>
    <property type="molecule type" value="Genomic_DNA"/>
</dbReference>
<evidence type="ECO:0000256" key="7">
    <source>
        <dbReference type="ARBA" id="ARBA00022989"/>
    </source>
</evidence>
<dbReference type="SUPFAM" id="SSF54523">
    <property type="entry name" value="Pili subunits"/>
    <property type="match status" value="1"/>
</dbReference>
<comment type="caution">
    <text evidence="13">The sequence shown here is derived from an EMBL/GenBank/DDBJ whole genome shotgun (WGS) entry which is preliminary data.</text>
</comment>
<evidence type="ECO:0000256" key="1">
    <source>
        <dbReference type="ARBA" id="ARBA00004377"/>
    </source>
</evidence>
<keyword evidence="8 11" id="KW-0472">Membrane</keyword>
<evidence type="ECO:0000256" key="2">
    <source>
        <dbReference type="ARBA" id="ARBA00021549"/>
    </source>
</evidence>
<proteinExistence type="inferred from homology"/>
<dbReference type="InterPro" id="IPR022346">
    <property type="entry name" value="T2SS_GspH"/>
</dbReference>
<evidence type="ECO:0000256" key="9">
    <source>
        <dbReference type="ARBA" id="ARBA00025772"/>
    </source>
</evidence>
<dbReference type="Gene3D" id="3.55.40.10">
    <property type="entry name" value="minor pseudopilin epsh domain"/>
    <property type="match status" value="1"/>
</dbReference>
<comment type="subcellular location">
    <subcellularLocation>
        <location evidence="1">Cell inner membrane</location>
        <topology evidence="1">Single-pass membrane protein</topology>
    </subcellularLocation>
</comment>
<keyword evidence="6 11" id="KW-0812">Transmembrane</keyword>
<keyword evidence="7 11" id="KW-1133">Transmembrane helix</keyword>
<dbReference type="GO" id="GO:0015627">
    <property type="term" value="C:type II protein secretion system complex"/>
    <property type="evidence" value="ECO:0007669"/>
    <property type="project" value="InterPro"/>
</dbReference>
<accession>A0A919KJX5</accession>
<keyword evidence="4" id="KW-0488">Methylation</keyword>
<keyword evidence="5" id="KW-0997">Cell inner membrane</keyword>
<dbReference type="Pfam" id="PF07963">
    <property type="entry name" value="N_methyl"/>
    <property type="match status" value="1"/>
</dbReference>
<evidence type="ECO:0000313" key="13">
    <source>
        <dbReference type="EMBL" id="GHH59997.1"/>
    </source>
</evidence>
<dbReference type="GO" id="GO:0015628">
    <property type="term" value="P:protein secretion by the type II secretion system"/>
    <property type="evidence" value="ECO:0007669"/>
    <property type="project" value="InterPro"/>
</dbReference>
<evidence type="ECO:0000259" key="12">
    <source>
        <dbReference type="Pfam" id="PF12019"/>
    </source>
</evidence>
<dbReference type="NCBIfam" id="TIGR02532">
    <property type="entry name" value="IV_pilin_GFxxxE"/>
    <property type="match status" value="1"/>
</dbReference>
<evidence type="ECO:0000256" key="5">
    <source>
        <dbReference type="ARBA" id="ARBA00022519"/>
    </source>
</evidence>
<evidence type="ECO:0000256" key="4">
    <source>
        <dbReference type="ARBA" id="ARBA00022481"/>
    </source>
</evidence>
<evidence type="ECO:0000313" key="14">
    <source>
        <dbReference type="Proteomes" id="UP000623958"/>
    </source>
</evidence>
<dbReference type="InterPro" id="IPR012902">
    <property type="entry name" value="N_methyl_site"/>
</dbReference>
<feature type="domain" description="General secretion pathway GspH" evidence="12">
    <location>
        <begin position="50"/>
        <end position="142"/>
    </location>
</feature>
<organism evidence="13 14">
    <name type="scientific">Xanthomonas boreopolis</name>
    <dbReference type="NCBI Taxonomy" id="86183"/>
    <lineage>
        <taxon>Bacteria</taxon>
        <taxon>Pseudomonadati</taxon>
        <taxon>Pseudomonadota</taxon>
        <taxon>Gammaproteobacteria</taxon>
        <taxon>Lysobacterales</taxon>
        <taxon>Lysobacteraceae</taxon>
        <taxon>Xanthomonas</taxon>
    </lineage>
</organism>
<dbReference type="NCBIfam" id="NF047827">
    <property type="entry name" value="T3SSXpsH"/>
    <property type="match status" value="1"/>
</dbReference>
<sequence length="157" mass="16753">MRLPAPPRAARGVTLLEMLLVIALIAVAGLLAAGAMTGGLDGMRLRSAGKQIAAQLRFTRTQALASGQPQRFSLDPVARRWQAPSGHQGEIPPGLEIRFTGARQVQRHAREGAIVFFPEGGATGGRIELQARKATWRIDVSWVTGEVVAGPLRGTDE</sequence>
<dbReference type="PROSITE" id="PS00409">
    <property type="entry name" value="PROKAR_NTER_METHYL"/>
    <property type="match status" value="1"/>
</dbReference>
<dbReference type="InterPro" id="IPR045584">
    <property type="entry name" value="Pilin-like"/>
</dbReference>
<reference evidence="13" key="1">
    <citation type="journal article" date="2014" name="Int. J. Syst. Evol. Microbiol.">
        <title>Complete genome sequence of Corynebacterium casei LMG S-19264T (=DSM 44701T), isolated from a smear-ripened cheese.</title>
        <authorList>
            <consortium name="US DOE Joint Genome Institute (JGI-PGF)"/>
            <person name="Walter F."/>
            <person name="Albersmeier A."/>
            <person name="Kalinowski J."/>
            <person name="Ruckert C."/>
        </authorList>
    </citation>
    <scope>NUCLEOTIDE SEQUENCE</scope>
    <source>
        <strain evidence="13">JCM 13306</strain>
    </source>
</reference>
<comment type="similarity">
    <text evidence="9">Belongs to the GSP H family.</text>
</comment>
<protein>
    <recommendedName>
        <fullName evidence="2">Type II secretion system protein H</fullName>
    </recommendedName>
    <alternativeName>
        <fullName evidence="10">General secretion pathway protein H</fullName>
    </alternativeName>
</protein>
<keyword evidence="3" id="KW-1003">Cell membrane</keyword>